<dbReference type="EMBL" id="JAAIUW010000012">
    <property type="protein sequence ID" value="KAF7805553.1"/>
    <property type="molecule type" value="Genomic_DNA"/>
</dbReference>
<feature type="coiled-coil region" evidence="3">
    <location>
        <begin position="78"/>
        <end position="220"/>
    </location>
</feature>
<dbReference type="OrthoDB" id="1932291at2759"/>
<evidence type="ECO:0000313" key="5">
    <source>
        <dbReference type="Proteomes" id="UP000634136"/>
    </source>
</evidence>
<dbReference type="InterPro" id="IPR029688">
    <property type="entry name" value="ICR"/>
</dbReference>
<keyword evidence="2 3" id="KW-0175">Coiled coil</keyword>
<gene>
    <name evidence="4" type="ORF">G2W53_037714</name>
</gene>
<comment type="similarity">
    <text evidence="1">Belongs to the ICR family.</text>
</comment>
<dbReference type="AlphaFoldDB" id="A0A834SJT6"/>
<evidence type="ECO:0000256" key="1">
    <source>
        <dbReference type="ARBA" id="ARBA00009778"/>
    </source>
</evidence>
<feature type="coiled-coil region" evidence="3">
    <location>
        <begin position="1"/>
        <end position="39"/>
    </location>
</feature>
<protein>
    <submittedName>
        <fullName evidence="4">Interactor of constitutive active ROPs 3</fullName>
    </submittedName>
</protein>
<dbReference type="PANTHER" id="PTHR34224:SF18">
    <property type="entry name" value="INTERACTOR OF CONSTITUTIVE ACTIVE ROPS 3"/>
    <property type="match status" value="1"/>
</dbReference>
<feature type="coiled-coil region" evidence="3">
    <location>
        <begin position="253"/>
        <end position="297"/>
    </location>
</feature>
<evidence type="ECO:0000256" key="2">
    <source>
        <dbReference type="ARBA" id="ARBA00023054"/>
    </source>
</evidence>
<organism evidence="4 5">
    <name type="scientific">Senna tora</name>
    <dbReference type="NCBI Taxonomy" id="362788"/>
    <lineage>
        <taxon>Eukaryota</taxon>
        <taxon>Viridiplantae</taxon>
        <taxon>Streptophyta</taxon>
        <taxon>Embryophyta</taxon>
        <taxon>Tracheophyta</taxon>
        <taxon>Spermatophyta</taxon>
        <taxon>Magnoliopsida</taxon>
        <taxon>eudicotyledons</taxon>
        <taxon>Gunneridae</taxon>
        <taxon>Pentapetalae</taxon>
        <taxon>rosids</taxon>
        <taxon>fabids</taxon>
        <taxon>Fabales</taxon>
        <taxon>Fabaceae</taxon>
        <taxon>Caesalpinioideae</taxon>
        <taxon>Cassia clade</taxon>
        <taxon>Senna</taxon>
    </lineage>
</organism>
<sequence length="368" mass="41781">MKNQLRECKESEAQAQALVNETLLQLEAAKRTVEFLRSDSAKAALVSKLETDIMISSKNYSHSENLKAEDSDQIKGEIYNLKCEVTQLRSALENAETKYQEEQIRNTLEIRNAYELMEQIKSESAHKKSELEAELNKRKADIEELKANLMDKETELQGIVEENENLNLKLQKSLSSQRENELKKELNRLDECVVQLKADLMDKETTLQSISEENEMLKLEIKRSFSDGGKVKEEVEAAKEAEREALMKLGIVMEEADRSKRKAERVGEQLEAAQVANSEMEAELRRLKVQSDQWRKAAEAAAAMLSAGGGNNNGKITERSVSLDSNYSHNPLMGKCSSYVEDIDDDFHQKKNGNVLKKIGILWKKPQK</sequence>
<reference evidence="4" key="1">
    <citation type="submission" date="2020-09" db="EMBL/GenBank/DDBJ databases">
        <title>Genome-Enabled Discovery of Anthraquinone Biosynthesis in Senna tora.</title>
        <authorList>
            <person name="Kang S.-H."/>
            <person name="Pandey R.P."/>
            <person name="Lee C.-M."/>
            <person name="Sim J.-S."/>
            <person name="Jeong J.-T."/>
            <person name="Choi B.-S."/>
            <person name="Jung M."/>
            <person name="Ginzburg D."/>
            <person name="Zhao K."/>
            <person name="Won S.Y."/>
            <person name="Oh T.-J."/>
            <person name="Yu Y."/>
            <person name="Kim N.-H."/>
            <person name="Lee O.R."/>
            <person name="Lee T.-H."/>
            <person name="Bashyal P."/>
            <person name="Kim T.-S."/>
            <person name="Lee W.-H."/>
            <person name="Kawkins C."/>
            <person name="Kim C.-K."/>
            <person name="Kim J.S."/>
            <person name="Ahn B.O."/>
            <person name="Rhee S.Y."/>
            <person name="Sohng J.K."/>
        </authorList>
    </citation>
    <scope>NUCLEOTIDE SEQUENCE</scope>
    <source>
        <tissue evidence="4">Leaf</tissue>
    </source>
</reference>
<keyword evidence="5" id="KW-1185">Reference proteome</keyword>
<evidence type="ECO:0000313" key="4">
    <source>
        <dbReference type="EMBL" id="KAF7805553.1"/>
    </source>
</evidence>
<dbReference type="PANTHER" id="PTHR34224">
    <property type="entry name" value="INTERACTOR OF CONSTITUTIVE ACTIVE ROPS 2, CHLOROPLASTIC-RELATED"/>
    <property type="match status" value="1"/>
</dbReference>
<accession>A0A834SJT6</accession>
<dbReference type="Proteomes" id="UP000634136">
    <property type="component" value="Unassembled WGS sequence"/>
</dbReference>
<evidence type="ECO:0000256" key="3">
    <source>
        <dbReference type="SAM" id="Coils"/>
    </source>
</evidence>
<comment type="caution">
    <text evidence="4">The sequence shown here is derived from an EMBL/GenBank/DDBJ whole genome shotgun (WGS) entry which is preliminary data.</text>
</comment>
<proteinExistence type="inferred from homology"/>
<name>A0A834SJT6_9FABA</name>